<protein>
    <submittedName>
        <fullName evidence="1">Adenosylmethionine--8-amino-7-oxononanoate transaminase</fullName>
        <ecNumber evidence="1">2.6.1.62</ecNumber>
    </submittedName>
</protein>
<reference evidence="1 2" key="1">
    <citation type="journal article" date="2020" name="Appl. Environ. Microbiol.">
        <title>Genomic Characteristics of a Novel Species of Ammonia-Oxidizing Archaea from the Jiulong River Estuary.</title>
        <authorList>
            <person name="Zou D."/>
            <person name="Wan R."/>
            <person name="Han L."/>
            <person name="Xu M.N."/>
            <person name="Liu Y."/>
            <person name="Liu H."/>
            <person name="Kao S.J."/>
            <person name="Li M."/>
        </authorList>
    </citation>
    <scope>NUCLEOTIDE SEQUENCE [LARGE SCALE GENOMIC DNA]</scope>
    <source>
        <strain evidence="1">S2bin1</strain>
    </source>
</reference>
<dbReference type="EC" id="2.6.1.62" evidence="1"/>
<accession>A0AC60W7I0</accession>
<dbReference type="Proteomes" id="UP000591542">
    <property type="component" value="Unassembled WGS sequence"/>
</dbReference>
<proteinExistence type="predicted"/>
<gene>
    <name evidence="1" type="primary">bioA</name>
    <name evidence="1" type="ORF">H2B01_01795</name>
</gene>
<keyword evidence="1" id="KW-0808">Transferase</keyword>
<name>A0AC60W7I0_9ARCH</name>
<evidence type="ECO:0000313" key="2">
    <source>
        <dbReference type="Proteomes" id="UP000591542"/>
    </source>
</evidence>
<organism evidence="1 2">
    <name type="scientific">Candidatus Nitrosomaritimum aestuariumsis</name>
    <dbReference type="NCBI Taxonomy" id="3342354"/>
    <lineage>
        <taxon>Archaea</taxon>
        <taxon>Nitrososphaerota</taxon>
        <taxon>Nitrososphaeria</taxon>
        <taxon>Nitrosopumilales</taxon>
        <taxon>Nitrosopumilaceae</taxon>
        <taxon>Candidatus Nitrosomaritimum</taxon>
    </lineage>
</organism>
<evidence type="ECO:0000313" key="1">
    <source>
        <dbReference type="EMBL" id="MBA4462904.1"/>
    </source>
</evidence>
<keyword evidence="1" id="KW-0032">Aminotransferase</keyword>
<sequence length="446" mass="50451">MQNKKHLRKKSSVWHPNTQMKEWQSFDEIVQGKGVWLIDSQGNKMIDAVASMWCNVWGHSKKELVAAITNQAKKVQHSSMFNLTNEPAEQLADKLIEISPGMHKVFYSDNGSSAMEISFKLALQYWNNVGEKNKSKIATLENGYHGDTFGAMAVGYVPQFFGKFKKQLFSTLQFPVPNPYRTPKGYTNLDYQNYCLEKIEKTFSRDDKIAAFVMESGAQVAGGVVIYPKGFQNKISKICKKHNVLFVLDEIATGFGRLGSMIQYTEQKSTPDIVAYGKMLTGGYLTMAATLASKKIYDSFLGEFNDWKHLFHGHTYTGNPIAAAVSLENLKLYQKNNLIKKIQKTSKVFEKYYGEISQLESVGDIRHKGMLMGIELVTDKKKKTPIHPKKSINKIFFEEGKKNGIYLRTLGNIVMLVPPLAITEKELDLLLNRTILTIKSAQKQVL</sequence>
<dbReference type="EMBL" id="JACEMX010000046">
    <property type="protein sequence ID" value="MBA4462904.1"/>
    <property type="molecule type" value="Genomic_DNA"/>
</dbReference>
<comment type="caution">
    <text evidence="1">The sequence shown here is derived from an EMBL/GenBank/DDBJ whole genome shotgun (WGS) entry which is preliminary data.</text>
</comment>